<sequence length="193" mass="21389">MKSFHSFHWLIVWLVSAIFSLALAESQSTHHEMGVHPQVEALLQGEDIPDGIVFDIETLDKNALSGLAGYVSFQVKRLKQTFPDVDIAIVSHGVEEFALQKQAQQQYSKLHSNFSKLVDSEGVSVHVCGAVAGLGKLSKEDFPEFVSFSDSGMAQLNDYKAIGYRVITIHSLTDPERKSLFESPQEYLPAPQP</sequence>
<dbReference type="Gene3D" id="3.40.1260.10">
    <property type="entry name" value="DsrEFH-like"/>
    <property type="match status" value="1"/>
</dbReference>
<dbReference type="KEGG" id="thig:FE785_06465"/>
<dbReference type="Pfam" id="PF02635">
    <property type="entry name" value="DsrE"/>
    <property type="match status" value="1"/>
</dbReference>
<name>A0A4V1HI35_9GAMM</name>
<evidence type="ECO:0000313" key="3">
    <source>
        <dbReference type="Proteomes" id="UP000304864"/>
    </source>
</evidence>
<dbReference type="EMBL" id="CP040602">
    <property type="protein sequence ID" value="QCU91143.1"/>
    <property type="molecule type" value="Genomic_DNA"/>
</dbReference>
<keyword evidence="1" id="KW-0732">Signal</keyword>
<dbReference type="OrthoDB" id="5786769at2"/>
<feature type="chain" id="PRO_5020828281" evidence="1">
    <location>
        <begin position="25"/>
        <end position="193"/>
    </location>
</feature>
<evidence type="ECO:0000256" key="1">
    <source>
        <dbReference type="SAM" id="SignalP"/>
    </source>
</evidence>
<dbReference type="InterPro" id="IPR027396">
    <property type="entry name" value="DsrEFH-like"/>
</dbReference>
<dbReference type="Proteomes" id="UP000304864">
    <property type="component" value="Chromosome"/>
</dbReference>
<organism evidence="2 3">
    <name type="scientific">Thiomicrorhabdus sediminis</name>
    <dbReference type="NCBI Taxonomy" id="2580412"/>
    <lineage>
        <taxon>Bacteria</taxon>
        <taxon>Pseudomonadati</taxon>
        <taxon>Pseudomonadota</taxon>
        <taxon>Gammaproteobacteria</taxon>
        <taxon>Thiotrichales</taxon>
        <taxon>Piscirickettsiaceae</taxon>
        <taxon>Thiomicrorhabdus</taxon>
    </lineage>
</organism>
<proteinExistence type="predicted"/>
<feature type="signal peptide" evidence="1">
    <location>
        <begin position="1"/>
        <end position="24"/>
    </location>
</feature>
<gene>
    <name evidence="2" type="ORF">FE785_06465</name>
</gene>
<evidence type="ECO:0000313" key="2">
    <source>
        <dbReference type="EMBL" id="QCU91143.1"/>
    </source>
</evidence>
<protein>
    <submittedName>
        <fullName evidence="2">DsrE family protein</fullName>
    </submittedName>
</protein>
<dbReference type="AlphaFoldDB" id="A0A4V1HI35"/>
<reference evidence="2 3" key="1">
    <citation type="submission" date="2019-05" db="EMBL/GenBank/DDBJ databases">
        <title>Thiomicrorhabdus sediminis sp. nov, a novel sulfur-oxidizing bacterium isolated from coastal sediment.</title>
        <authorList>
            <person name="Liu X."/>
        </authorList>
    </citation>
    <scope>NUCLEOTIDE SEQUENCE [LARGE SCALE GENOMIC DNA]</scope>
    <source>
        <strain evidence="2 3">G1</strain>
    </source>
</reference>
<accession>A0A4V1HI35</accession>
<keyword evidence="3" id="KW-1185">Reference proteome</keyword>
<dbReference type="InterPro" id="IPR003787">
    <property type="entry name" value="Sulphur_relay_DsrE/F-like"/>
</dbReference>
<dbReference type="SUPFAM" id="SSF75169">
    <property type="entry name" value="DsrEFH-like"/>
    <property type="match status" value="1"/>
</dbReference>